<dbReference type="SMART" id="SM00388">
    <property type="entry name" value="HisKA"/>
    <property type="match status" value="1"/>
</dbReference>
<dbReference type="CDD" id="cd00156">
    <property type="entry name" value="REC"/>
    <property type="match status" value="1"/>
</dbReference>
<feature type="transmembrane region" description="Helical" evidence="6">
    <location>
        <begin position="109"/>
        <end position="127"/>
    </location>
</feature>
<keyword evidence="6" id="KW-0472">Membrane</keyword>
<feature type="transmembrane region" description="Helical" evidence="6">
    <location>
        <begin position="160"/>
        <end position="180"/>
    </location>
</feature>
<evidence type="ECO:0000256" key="1">
    <source>
        <dbReference type="ARBA" id="ARBA00000085"/>
    </source>
</evidence>
<dbReference type="InterPro" id="IPR003594">
    <property type="entry name" value="HATPase_dom"/>
</dbReference>
<dbReference type="InterPro" id="IPR001789">
    <property type="entry name" value="Sig_transdc_resp-reg_receiver"/>
</dbReference>
<comment type="caution">
    <text evidence="9">The sequence shown here is derived from an EMBL/GenBank/DDBJ whole genome shotgun (WGS) entry which is preliminary data.</text>
</comment>
<keyword evidence="10" id="KW-1185">Reference proteome</keyword>
<dbReference type="InterPro" id="IPR005467">
    <property type="entry name" value="His_kinase_dom"/>
</dbReference>
<dbReference type="PRINTS" id="PR00344">
    <property type="entry name" value="BCTRLSENSOR"/>
</dbReference>
<dbReference type="InterPro" id="IPR036890">
    <property type="entry name" value="HATPase_C_sf"/>
</dbReference>
<dbReference type="PANTHER" id="PTHR45339">
    <property type="entry name" value="HYBRID SIGNAL TRANSDUCTION HISTIDINE KINASE J"/>
    <property type="match status" value="1"/>
</dbReference>
<dbReference type="SUPFAM" id="SSF55874">
    <property type="entry name" value="ATPase domain of HSP90 chaperone/DNA topoisomerase II/histidine kinase"/>
    <property type="match status" value="1"/>
</dbReference>
<evidence type="ECO:0000313" key="9">
    <source>
        <dbReference type="EMBL" id="MBR7792597.1"/>
    </source>
</evidence>
<organism evidence="9 10">
    <name type="scientific">Undibacterium rivi</name>
    <dbReference type="NCBI Taxonomy" id="2828729"/>
    <lineage>
        <taxon>Bacteria</taxon>
        <taxon>Pseudomonadati</taxon>
        <taxon>Pseudomonadota</taxon>
        <taxon>Betaproteobacteria</taxon>
        <taxon>Burkholderiales</taxon>
        <taxon>Oxalobacteraceae</taxon>
        <taxon>Undibacterium</taxon>
    </lineage>
</organism>
<dbReference type="Pfam" id="PF00512">
    <property type="entry name" value="HisKA"/>
    <property type="match status" value="1"/>
</dbReference>
<dbReference type="Pfam" id="PF02518">
    <property type="entry name" value="HATPase_c"/>
    <property type="match status" value="1"/>
</dbReference>
<dbReference type="PANTHER" id="PTHR45339:SF1">
    <property type="entry name" value="HYBRID SIGNAL TRANSDUCTION HISTIDINE KINASE J"/>
    <property type="match status" value="1"/>
</dbReference>
<keyword evidence="6" id="KW-1133">Transmembrane helix</keyword>
<proteinExistence type="predicted"/>
<accession>A0ABS5H1M3</accession>
<feature type="domain" description="Histidine kinase" evidence="7">
    <location>
        <begin position="230"/>
        <end position="443"/>
    </location>
</feature>
<dbReference type="InterPro" id="IPR004358">
    <property type="entry name" value="Sig_transdc_His_kin-like_C"/>
</dbReference>
<reference evidence="9 10" key="1">
    <citation type="submission" date="2021-04" db="EMBL/GenBank/DDBJ databases">
        <title>novel species isolated from subtropical streams in China.</title>
        <authorList>
            <person name="Lu H."/>
        </authorList>
    </citation>
    <scope>NUCLEOTIDE SEQUENCE [LARGE SCALE GENOMIC DNA]</scope>
    <source>
        <strain evidence="9 10">FT147W</strain>
    </source>
</reference>
<feature type="modified residue" description="4-aspartylphosphate" evidence="5">
    <location>
        <position position="513"/>
    </location>
</feature>
<dbReference type="InterPro" id="IPR003661">
    <property type="entry name" value="HisK_dim/P_dom"/>
</dbReference>
<evidence type="ECO:0000256" key="3">
    <source>
        <dbReference type="ARBA" id="ARBA00022553"/>
    </source>
</evidence>
<feature type="transmembrane region" description="Helical" evidence="6">
    <location>
        <begin position="134"/>
        <end position="154"/>
    </location>
</feature>
<keyword evidence="3 5" id="KW-0597">Phosphoprotein</keyword>
<dbReference type="SUPFAM" id="SSF47384">
    <property type="entry name" value="Homodimeric domain of signal transducing histidine kinase"/>
    <property type="match status" value="1"/>
</dbReference>
<feature type="transmembrane region" description="Helical" evidence="6">
    <location>
        <begin position="21"/>
        <end position="40"/>
    </location>
</feature>
<dbReference type="EC" id="2.7.13.3" evidence="2"/>
<feature type="domain" description="Response regulatory" evidence="8">
    <location>
        <begin position="464"/>
        <end position="579"/>
    </location>
</feature>
<dbReference type="SMART" id="SM00448">
    <property type="entry name" value="REC"/>
    <property type="match status" value="1"/>
</dbReference>
<dbReference type="Proteomes" id="UP000682982">
    <property type="component" value="Unassembled WGS sequence"/>
</dbReference>
<evidence type="ECO:0000256" key="6">
    <source>
        <dbReference type="SAM" id="Phobius"/>
    </source>
</evidence>
<dbReference type="Gene3D" id="3.40.50.2300">
    <property type="match status" value="1"/>
</dbReference>
<dbReference type="CDD" id="cd00082">
    <property type="entry name" value="HisKA"/>
    <property type="match status" value="1"/>
</dbReference>
<evidence type="ECO:0000313" key="10">
    <source>
        <dbReference type="Proteomes" id="UP000682982"/>
    </source>
</evidence>
<dbReference type="InterPro" id="IPR011006">
    <property type="entry name" value="CheY-like_superfamily"/>
</dbReference>
<name>A0ABS5H1M3_9BURK</name>
<evidence type="ECO:0000259" key="8">
    <source>
        <dbReference type="PROSITE" id="PS50110"/>
    </source>
</evidence>
<dbReference type="SUPFAM" id="SSF52172">
    <property type="entry name" value="CheY-like"/>
    <property type="match status" value="1"/>
</dbReference>
<keyword evidence="4" id="KW-0902">Two-component regulatory system</keyword>
<evidence type="ECO:0000256" key="4">
    <source>
        <dbReference type="ARBA" id="ARBA00023012"/>
    </source>
</evidence>
<comment type="catalytic activity">
    <reaction evidence="1">
        <text>ATP + protein L-histidine = ADP + protein N-phospho-L-histidine.</text>
        <dbReference type="EC" id="2.7.13.3"/>
    </reaction>
</comment>
<dbReference type="InterPro" id="IPR036097">
    <property type="entry name" value="HisK_dim/P_sf"/>
</dbReference>
<dbReference type="Gene3D" id="3.30.565.10">
    <property type="entry name" value="Histidine kinase-like ATPase, C-terminal domain"/>
    <property type="match status" value="1"/>
</dbReference>
<gene>
    <name evidence="9" type="ORF">KDM87_08325</name>
</gene>
<dbReference type="PROSITE" id="PS50110">
    <property type="entry name" value="RESPONSE_REGULATORY"/>
    <property type="match status" value="1"/>
</dbReference>
<evidence type="ECO:0000256" key="2">
    <source>
        <dbReference type="ARBA" id="ARBA00012438"/>
    </source>
</evidence>
<evidence type="ECO:0000256" key="5">
    <source>
        <dbReference type="PROSITE-ProRule" id="PRU00169"/>
    </source>
</evidence>
<dbReference type="Gene3D" id="1.10.287.130">
    <property type="match status" value="1"/>
</dbReference>
<protein>
    <recommendedName>
        <fullName evidence="2">histidine kinase</fullName>
        <ecNumber evidence="2">2.7.13.3</ecNumber>
    </recommendedName>
</protein>
<dbReference type="EMBL" id="JAGSPK010000002">
    <property type="protein sequence ID" value="MBR7792597.1"/>
    <property type="molecule type" value="Genomic_DNA"/>
</dbReference>
<dbReference type="Pfam" id="PF00072">
    <property type="entry name" value="Response_reg"/>
    <property type="match status" value="1"/>
</dbReference>
<evidence type="ECO:0000259" key="7">
    <source>
        <dbReference type="PROSITE" id="PS50109"/>
    </source>
</evidence>
<keyword evidence="6" id="KW-0812">Transmembrane</keyword>
<dbReference type="PROSITE" id="PS50109">
    <property type="entry name" value="HIS_KIN"/>
    <property type="match status" value="1"/>
</dbReference>
<sequence>MVGVVENNIQRELQLLLMKNLGSSMLPGILVALILFLTLKNPANESGLAFWLIAVSASKLFDVYDAKRIIQRGITLNQTAALKIRLMLLHAIDGAAWGSLAWLSLPASTSAGSVLILAVLAGIAANSMSILSPVLPVFAAFVVFELGSIVYAVISLNDPAYWAIGIAVALYVVTLMGQAYNSSRTVRNSIQLRFDNLELIQQLSAASEKAAKALTSAERANAEKSRFLAAASHDLRQPIHAQGLFLEVLQTTNLSPHQRELVNSISSATNATTEMLHTLLDYSRIEAGVVEPQPRAFRLQTLLSKIENELAPQANAKGLLYRSPETHAVVYSDPALIELIIRNLVSNAIRYTHRGGVLVVCRKQQFRLSLEIWDSGIGIAPSQFENIFSEFQQLGNSERDRQKGLGLGLAIVRKMVNLLGLELHLASRPGRGSVFKLSLPLTQVAVLSDDISTVPQKMQQLHARVLVVDDDAIVRQAMAQLLAEWGCHCDLAESKEESLILTRRHPPDLIISDYRLRDHCKGTDVIQAIRSACNTEIPAILVTGDTAPVRLREAAASGLPLMHKPVSPALLYAELSALLERNRQVTITQH</sequence>
<dbReference type="SMART" id="SM00387">
    <property type="entry name" value="HATPase_c"/>
    <property type="match status" value="1"/>
</dbReference>
<dbReference type="RefSeq" id="WP_212678717.1">
    <property type="nucleotide sequence ID" value="NZ_JAGSPK010000002.1"/>
</dbReference>